<dbReference type="Proteomes" id="UP000269945">
    <property type="component" value="Unassembled WGS sequence"/>
</dbReference>
<evidence type="ECO:0000313" key="2">
    <source>
        <dbReference type="EMBL" id="VCX31356.1"/>
    </source>
</evidence>
<comment type="caution">
    <text evidence="2">The sequence shown here is derived from an EMBL/GenBank/DDBJ whole genome shotgun (WGS) entry which is preliminary data.</text>
</comment>
<keyword evidence="3" id="KW-1185">Reference proteome</keyword>
<feature type="region of interest" description="Disordered" evidence="1">
    <location>
        <begin position="1"/>
        <end position="64"/>
    </location>
</feature>
<protein>
    <submittedName>
        <fullName evidence="2">Uncharacterized protein</fullName>
    </submittedName>
</protein>
<name>A0A9X9Q608_GULGU</name>
<feature type="compositionally biased region" description="Basic and acidic residues" evidence="1">
    <location>
        <begin position="1"/>
        <end position="12"/>
    </location>
</feature>
<evidence type="ECO:0000256" key="1">
    <source>
        <dbReference type="SAM" id="MobiDB-lite"/>
    </source>
</evidence>
<dbReference type="EMBL" id="CYRY02041068">
    <property type="protein sequence ID" value="VCX31356.1"/>
    <property type="molecule type" value="Genomic_DNA"/>
</dbReference>
<organism evidence="2 3">
    <name type="scientific">Gulo gulo</name>
    <name type="common">Wolverine</name>
    <name type="synonym">Gluton</name>
    <dbReference type="NCBI Taxonomy" id="48420"/>
    <lineage>
        <taxon>Eukaryota</taxon>
        <taxon>Metazoa</taxon>
        <taxon>Chordata</taxon>
        <taxon>Craniata</taxon>
        <taxon>Vertebrata</taxon>
        <taxon>Euteleostomi</taxon>
        <taxon>Mammalia</taxon>
        <taxon>Eutheria</taxon>
        <taxon>Laurasiatheria</taxon>
        <taxon>Carnivora</taxon>
        <taxon>Caniformia</taxon>
        <taxon>Musteloidea</taxon>
        <taxon>Mustelidae</taxon>
        <taxon>Guloninae</taxon>
        <taxon>Gulo</taxon>
    </lineage>
</organism>
<proteinExistence type="predicted"/>
<feature type="compositionally biased region" description="Polar residues" evidence="1">
    <location>
        <begin position="35"/>
        <end position="49"/>
    </location>
</feature>
<feature type="non-terminal residue" evidence="2">
    <location>
        <position position="64"/>
    </location>
</feature>
<accession>A0A9X9Q608</accession>
<sequence length="64" mass="6821">MLGHEGEAERPRLCWARPPRRQRAVSGSPAAGPTFPQTRGTENPTSPGPSANPCLPDAYLQPPS</sequence>
<evidence type="ECO:0000313" key="3">
    <source>
        <dbReference type="Proteomes" id="UP000269945"/>
    </source>
</evidence>
<reference evidence="2 3" key="1">
    <citation type="submission" date="2018-10" db="EMBL/GenBank/DDBJ databases">
        <authorList>
            <person name="Ekblom R."/>
            <person name="Jareborg N."/>
        </authorList>
    </citation>
    <scope>NUCLEOTIDE SEQUENCE [LARGE SCALE GENOMIC DNA]</scope>
    <source>
        <tissue evidence="2">Muscle</tissue>
    </source>
</reference>
<gene>
    <name evidence="2" type="ORF">BN2614_LOCUS3</name>
</gene>
<dbReference type="AlphaFoldDB" id="A0A9X9Q608"/>